<organism evidence="3">
    <name type="scientific">Chromera velia CCMP2878</name>
    <dbReference type="NCBI Taxonomy" id="1169474"/>
    <lineage>
        <taxon>Eukaryota</taxon>
        <taxon>Sar</taxon>
        <taxon>Alveolata</taxon>
        <taxon>Colpodellida</taxon>
        <taxon>Chromeraceae</taxon>
        <taxon>Chromera</taxon>
    </lineage>
</organism>
<protein>
    <submittedName>
        <fullName evidence="3">Uncharacterized protein</fullName>
    </submittedName>
</protein>
<feature type="coiled-coil region" evidence="1">
    <location>
        <begin position="84"/>
        <end position="161"/>
    </location>
</feature>
<dbReference type="EMBL" id="CDMZ01001015">
    <property type="protein sequence ID" value="CEM25740.1"/>
    <property type="molecule type" value="Genomic_DNA"/>
</dbReference>
<evidence type="ECO:0000313" key="3">
    <source>
        <dbReference type="EMBL" id="CEM25740.1"/>
    </source>
</evidence>
<sequence>MQRSRLSGGRVPMSASGRGGPVSGTTTTRQVHYIPAPPVSASSRREMRSPKEKTVPTATVALRREVERIVEGLAKDREEQIAVDDATQQQLEALRAEQTQLRRDLDTLAAFLKEKVMELKEDLREQQQELRSSANRQDLVLAGLEGDVKRLRADVRAEAEQRQESALEVRRAAVTQAESTAMAAVQDTRLEFETKIVECRRELKMTEERQARSLEDRMRVHDALEESFRKAVNKLQGALSAQQAVLSQIESEYGSDLREVRTRMKSLEQSQEDSAAGVADSQRRVGLTEENYRRVETKLVDWKEEVESAVSSLQNYVDGNTRTLHRRVEDFSELLKSVLQHFRQTG</sequence>
<accession>A0A0G4G9W7</accession>
<evidence type="ECO:0000256" key="1">
    <source>
        <dbReference type="SAM" id="Coils"/>
    </source>
</evidence>
<evidence type="ECO:0000256" key="2">
    <source>
        <dbReference type="SAM" id="MobiDB-lite"/>
    </source>
</evidence>
<feature type="region of interest" description="Disordered" evidence="2">
    <location>
        <begin position="1"/>
        <end position="58"/>
    </location>
</feature>
<name>A0A0G4G9W7_9ALVE</name>
<dbReference type="AlphaFoldDB" id="A0A0G4G9W7"/>
<gene>
    <name evidence="3" type="ORF">Cvel_4398</name>
</gene>
<proteinExistence type="predicted"/>
<keyword evidence="1" id="KW-0175">Coiled coil</keyword>
<feature type="compositionally biased region" description="Basic and acidic residues" evidence="2">
    <location>
        <begin position="43"/>
        <end position="54"/>
    </location>
</feature>
<dbReference type="VEuPathDB" id="CryptoDB:Cvel_4398"/>
<reference evidence="3" key="1">
    <citation type="submission" date="2014-11" db="EMBL/GenBank/DDBJ databases">
        <authorList>
            <person name="Otto D Thomas"/>
            <person name="Naeem Raeece"/>
        </authorList>
    </citation>
    <scope>NUCLEOTIDE SEQUENCE</scope>
</reference>